<dbReference type="Proteomes" id="UP000076842">
    <property type="component" value="Unassembled WGS sequence"/>
</dbReference>
<evidence type="ECO:0008006" key="3">
    <source>
        <dbReference type="Google" id="ProtNLM"/>
    </source>
</evidence>
<dbReference type="Gene3D" id="3.40.525.10">
    <property type="entry name" value="CRAL-TRIO lipid binding domain"/>
    <property type="match status" value="1"/>
</dbReference>
<sequence length="61" mass="7055">MLSVEAAKKMLIHTLRWREEFAPEKAAQDLFHQEVFVKAGQSFGRDMEGRRNAPKSWLHSG</sequence>
<evidence type="ECO:0000313" key="2">
    <source>
        <dbReference type="Proteomes" id="UP000076842"/>
    </source>
</evidence>
<dbReference type="OrthoDB" id="75724at2759"/>
<dbReference type="InterPro" id="IPR036273">
    <property type="entry name" value="CRAL/TRIO_N_dom_sf"/>
</dbReference>
<keyword evidence="2" id="KW-1185">Reference proteome</keyword>
<organism evidence="1 2">
    <name type="scientific">Calocera cornea HHB12733</name>
    <dbReference type="NCBI Taxonomy" id="1353952"/>
    <lineage>
        <taxon>Eukaryota</taxon>
        <taxon>Fungi</taxon>
        <taxon>Dikarya</taxon>
        <taxon>Basidiomycota</taxon>
        <taxon>Agaricomycotina</taxon>
        <taxon>Dacrymycetes</taxon>
        <taxon>Dacrymycetales</taxon>
        <taxon>Dacrymycetaceae</taxon>
        <taxon>Calocera</taxon>
    </lineage>
</organism>
<reference evidence="1 2" key="1">
    <citation type="journal article" date="2016" name="Mol. Biol. Evol.">
        <title>Comparative Genomics of Early-Diverging Mushroom-Forming Fungi Provides Insights into the Origins of Lignocellulose Decay Capabilities.</title>
        <authorList>
            <person name="Nagy L.G."/>
            <person name="Riley R."/>
            <person name="Tritt A."/>
            <person name="Adam C."/>
            <person name="Daum C."/>
            <person name="Floudas D."/>
            <person name="Sun H."/>
            <person name="Yadav J.S."/>
            <person name="Pangilinan J."/>
            <person name="Larsson K.H."/>
            <person name="Matsuura K."/>
            <person name="Barry K."/>
            <person name="Labutti K."/>
            <person name="Kuo R."/>
            <person name="Ohm R.A."/>
            <person name="Bhattacharya S.S."/>
            <person name="Shirouzu T."/>
            <person name="Yoshinaga Y."/>
            <person name="Martin F.M."/>
            <person name="Grigoriev I.V."/>
            <person name="Hibbett D.S."/>
        </authorList>
    </citation>
    <scope>NUCLEOTIDE SEQUENCE [LARGE SCALE GENOMIC DNA]</scope>
    <source>
        <strain evidence="1 2">HHB12733</strain>
    </source>
</reference>
<dbReference type="AlphaFoldDB" id="A0A165HX58"/>
<evidence type="ECO:0000313" key="1">
    <source>
        <dbReference type="EMBL" id="KZT59861.1"/>
    </source>
</evidence>
<gene>
    <name evidence="1" type="ORF">CALCODRAFT_493122</name>
</gene>
<dbReference type="SUPFAM" id="SSF46938">
    <property type="entry name" value="CRAL/TRIO N-terminal domain"/>
    <property type="match status" value="1"/>
</dbReference>
<protein>
    <recommendedName>
        <fullName evidence="3">CRAL/TRIO N-terminal domain-containing protein</fullName>
    </recommendedName>
</protein>
<dbReference type="EMBL" id="KV423936">
    <property type="protein sequence ID" value="KZT59861.1"/>
    <property type="molecule type" value="Genomic_DNA"/>
</dbReference>
<accession>A0A165HX58</accession>
<dbReference type="InterPro" id="IPR036865">
    <property type="entry name" value="CRAL-TRIO_dom_sf"/>
</dbReference>
<proteinExistence type="predicted"/>
<name>A0A165HX58_9BASI</name>
<dbReference type="InParanoid" id="A0A165HX58"/>